<dbReference type="AlphaFoldDB" id="A0A0K8RIA8"/>
<organism evidence="2">
    <name type="scientific">Ixodes ricinus</name>
    <name type="common">Common tick</name>
    <name type="synonym">Acarus ricinus</name>
    <dbReference type="NCBI Taxonomy" id="34613"/>
    <lineage>
        <taxon>Eukaryota</taxon>
        <taxon>Metazoa</taxon>
        <taxon>Ecdysozoa</taxon>
        <taxon>Arthropoda</taxon>
        <taxon>Chelicerata</taxon>
        <taxon>Arachnida</taxon>
        <taxon>Acari</taxon>
        <taxon>Parasitiformes</taxon>
        <taxon>Ixodida</taxon>
        <taxon>Ixodoidea</taxon>
        <taxon>Ixodidae</taxon>
        <taxon>Ixodinae</taxon>
        <taxon>Ixodes</taxon>
    </lineage>
</organism>
<proteinExistence type="evidence at transcript level"/>
<evidence type="ECO:0000313" key="2">
    <source>
        <dbReference type="EMBL" id="JAA70806.1"/>
    </source>
</evidence>
<evidence type="ECO:0000256" key="1">
    <source>
        <dbReference type="SAM" id="SignalP"/>
    </source>
</evidence>
<keyword evidence="1" id="KW-0732">Signal</keyword>
<protein>
    <submittedName>
        <fullName evidence="2">Putative ixodes 10 kDa peptide protein</fullName>
    </submittedName>
</protein>
<reference evidence="2" key="1">
    <citation type="submission" date="2012-12" db="EMBL/GenBank/DDBJ databases">
        <title>Identification and characterization of a phenylalanine ammonia-lyase gene family in Isatis indigotica Fort.</title>
        <authorList>
            <person name="Liu Q."/>
            <person name="Chen J."/>
            <person name="Zhou X."/>
            <person name="Di P."/>
            <person name="Xiao Y."/>
            <person name="Xuan H."/>
            <person name="Zhang L."/>
            <person name="Chen W."/>
        </authorList>
    </citation>
    <scope>NUCLEOTIDE SEQUENCE</scope>
    <source>
        <tissue evidence="2">Salivary gland</tissue>
    </source>
</reference>
<feature type="signal peptide" evidence="1">
    <location>
        <begin position="1"/>
        <end position="25"/>
    </location>
</feature>
<name>A0A0K8RIA8_IXORI</name>
<accession>A0A0K8RIA8</accession>
<dbReference type="EMBL" id="GADI01003002">
    <property type="protein sequence ID" value="JAA70806.1"/>
    <property type="molecule type" value="mRNA"/>
</dbReference>
<sequence length="125" mass="13873">MKTKMLLPLLTMVLISTTVENGVSSLDIAERKCLNLVGEGGDIICNLTGHKMYTRFNGGNCSLGCFDGNYWVKLPDGVCSVVGLKECTDEVKTMLIEWKAKLKVRLLNTKEVKCPPRSKSRSFQD</sequence>
<feature type="chain" id="PRO_5005518374" evidence="1">
    <location>
        <begin position="26"/>
        <end position="125"/>
    </location>
</feature>